<name>A0ABY5NL66_9MICO</name>
<protein>
    <submittedName>
        <fullName evidence="5">LuxR C-terminal-related transcriptional regulator</fullName>
    </submittedName>
</protein>
<evidence type="ECO:0000256" key="2">
    <source>
        <dbReference type="ARBA" id="ARBA00023125"/>
    </source>
</evidence>
<keyword evidence="1" id="KW-0805">Transcription regulation</keyword>
<gene>
    <name evidence="5" type="ORF">L2X98_22385</name>
</gene>
<dbReference type="Gene3D" id="1.10.10.10">
    <property type="entry name" value="Winged helix-like DNA-binding domain superfamily/Winged helix DNA-binding domain"/>
    <property type="match status" value="1"/>
</dbReference>
<dbReference type="PANTHER" id="PTHR44688">
    <property type="entry name" value="DNA-BINDING TRANSCRIPTIONAL ACTIVATOR DEVR_DOSR"/>
    <property type="match status" value="1"/>
</dbReference>
<feature type="domain" description="HTH luxR-type" evidence="4">
    <location>
        <begin position="674"/>
        <end position="736"/>
    </location>
</feature>
<dbReference type="Pfam" id="PF00196">
    <property type="entry name" value="GerE"/>
    <property type="match status" value="1"/>
</dbReference>
<keyword evidence="6" id="KW-1185">Reference proteome</keyword>
<dbReference type="EMBL" id="CP091139">
    <property type="protein sequence ID" value="UUT35902.1"/>
    <property type="molecule type" value="Genomic_DNA"/>
</dbReference>
<dbReference type="PROSITE" id="PS50043">
    <property type="entry name" value="HTH_LUXR_2"/>
    <property type="match status" value="1"/>
</dbReference>
<dbReference type="PANTHER" id="PTHR44688:SF16">
    <property type="entry name" value="DNA-BINDING TRANSCRIPTIONAL ACTIVATOR DEVR_DOSR"/>
    <property type="match status" value="1"/>
</dbReference>
<dbReference type="RefSeq" id="WP_259612537.1">
    <property type="nucleotide sequence ID" value="NZ_CP091139.2"/>
</dbReference>
<dbReference type="Proteomes" id="UP001054811">
    <property type="component" value="Chromosome"/>
</dbReference>
<sequence length="736" mass="79907">MCRYFQESGRTVHLVVDDAHRAQDALTGGLLGALIENAPETLRIILVGTSLLEVSMSRMLLTDPGAMVGTDTLGFTAAEVETLVTRESSTLPPADVIRHTQGWPIAVRLMLVGGVAPDGALESQPSMDNRLHDYVQRHVLGALPADLATFILHTTICTDIGPELAAELSGRDDAADLLEHCATHGLFLDRYERSVGPAYRWNLVFARQCTALLGADDPALLRELHQKAAEVLTATEPLRAVSHFLRAERPEDAVRTLLFHWVRLVVGTEAPAVELLCARLPDPYADDPRVLLVRACAQDVLGQHTMARTLFARASSRLAAEPGLEGSAEVMMLARLFLIDDRADAAEASAQVRRLLESSVALGTSDRAALLYVVGWAELRHRMNPTVVAEFLETAAVEAEASGNTVLRRRALGQLVLARAWAGHMRQAQAVLRRVGDDDEELAVPWIYYAGGGRATGEGWVQYWAGDLDAAYDSFFQVIASGSARTSFGGVARMMLAAAAAGSRDPRRCRRAAAELQTMANGQAQGVLWSAFRDTAIALLEEAAGHRDRAMAIARHYLEVPDLPFVGVALSGILRRTGDLPAALHILQRQRAYAEVSYIAVATRVTAALLQEKRGDAAVAHELCEAALDIAAAEGIRLPFCDGDLSVRRLLTAHIVRSTAHEAFIAECLTQPRGDSMLDQLSERESAVFALLQTAKTLSEIGEDLGVSVNTIKSHQRAIYRKLEVSSRREVRLLVP</sequence>
<accession>A0ABY5NL66</accession>
<evidence type="ECO:0000256" key="3">
    <source>
        <dbReference type="ARBA" id="ARBA00023163"/>
    </source>
</evidence>
<reference evidence="5" key="1">
    <citation type="submission" date="2022-01" db="EMBL/GenBank/DDBJ databases">
        <title>Microbacterium eymi and Microbacterium rhizovicinus sp. nov., isolated from the rhizospheric soil of Elymus tsukushiensis, a plant native to the Dokdo Islands, Republic of Korea.</title>
        <authorList>
            <person name="Hwang Y.J."/>
        </authorList>
    </citation>
    <scope>NUCLEOTIDE SEQUENCE</scope>
    <source>
        <strain evidence="5">KUDC0405</strain>
    </source>
</reference>
<dbReference type="SUPFAM" id="SSF46894">
    <property type="entry name" value="C-terminal effector domain of the bipartite response regulators"/>
    <property type="match status" value="1"/>
</dbReference>
<evidence type="ECO:0000313" key="6">
    <source>
        <dbReference type="Proteomes" id="UP001054811"/>
    </source>
</evidence>
<dbReference type="PRINTS" id="PR00038">
    <property type="entry name" value="HTHLUXR"/>
</dbReference>
<evidence type="ECO:0000313" key="5">
    <source>
        <dbReference type="EMBL" id="UUT35902.1"/>
    </source>
</evidence>
<dbReference type="InterPro" id="IPR059106">
    <property type="entry name" value="WHD_MalT"/>
</dbReference>
<dbReference type="InterPro" id="IPR036388">
    <property type="entry name" value="WH-like_DNA-bd_sf"/>
</dbReference>
<dbReference type="CDD" id="cd06170">
    <property type="entry name" value="LuxR_C_like"/>
    <property type="match status" value="1"/>
</dbReference>
<proteinExistence type="predicted"/>
<dbReference type="InterPro" id="IPR000792">
    <property type="entry name" value="Tscrpt_reg_LuxR_C"/>
</dbReference>
<evidence type="ECO:0000256" key="1">
    <source>
        <dbReference type="ARBA" id="ARBA00023015"/>
    </source>
</evidence>
<dbReference type="Pfam" id="PF25873">
    <property type="entry name" value="WHD_MalT"/>
    <property type="match status" value="1"/>
</dbReference>
<dbReference type="InterPro" id="IPR016032">
    <property type="entry name" value="Sig_transdc_resp-reg_C-effctor"/>
</dbReference>
<evidence type="ECO:0000259" key="4">
    <source>
        <dbReference type="PROSITE" id="PS50043"/>
    </source>
</evidence>
<organism evidence="5 6">
    <name type="scientific">Microbacterium elymi</name>
    <dbReference type="NCBI Taxonomy" id="2909587"/>
    <lineage>
        <taxon>Bacteria</taxon>
        <taxon>Bacillati</taxon>
        <taxon>Actinomycetota</taxon>
        <taxon>Actinomycetes</taxon>
        <taxon>Micrococcales</taxon>
        <taxon>Microbacteriaceae</taxon>
        <taxon>Microbacterium</taxon>
    </lineage>
</organism>
<keyword evidence="2" id="KW-0238">DNA-binding</keyword>
<keyword evidence="3" id="KW-0804">Transcription</keyword>
<dbReference type="SMART" id="SM00421">
    <property type="entry name" value="HTH_LUXR"/>
    <property type="match status" value="1"/>
</dbReference>